<sequence>MDIITEKWEFQDILKNLESRWSGIDKVHWELDSESDSSNGQYEKTFSEHERTYNDMKKALNSKKTFSHREKTTPQMEVPNFHGNYHQWVCFKGLFTEAIHSNSFLSNAQKIQFLKSKVKGEAERLIQHLNISSDNYSICWEILQQRYNNKKMIFSSHMNILLNLPVMQQASVNHIKRIHDTTQETMNAIKNLGTDVTSWDPLIVYILCQKLDSDTHSEYMKSVKQPRELPVLSEFLTFLESQFTSMEASRRKQDNSNQKQRQNVNDTPSTNQRNSNSHVTQQDEANKILLSTAMIKVQKVDGTYQTMRALIDQGSQTSLITENAAQQLGLQRQKCKEFISGIGAKDNTDSRCIKLPRINIQPYDGREISGFQPFIDLFTAIIDKDVKLSDIEKMYYLKTLLKGEPLQIIEGLAVSNESYKPALQLLTKRYCNPHLVISTHINTLLDMPSIQRGTAQQLREITSKIRQQLSAHKTLNQPTDKWDAILMCIVTRKLDPLTVRLFHSEKDYATVMPTLNELLEFLDKRAVSIEVSFVSPMYNDKSKPKSVTLAGTIDPKKTAASAHCTACNESHRLYKCPKFVLMSIDKKLEHVNKNKHCVICLGLHPQKCRYQFKCNICKSKDHNTLLHVEGKQDEHKENHSVSLHSYKAPQTKVLLPTVKFLESDASGNRVVVRGLLDSGSQTSLCTSRLADRLGIQPFNHEKNILTLGDRLNKTNKAINITIYSLNQNFKADITCSIVNQITAPMPQRKFEFSSFMIPKNITLADNEYNIPGVIDVLLGAEMSSFE</sequence>
<evidence type="ECO:0000313" key="2">
    <source>
        <dbReference type="EMBL" id="KOB76447.1"/>
    </source>
</evidence>
<dbReference type="PANTHER" id="PTHR47331">
    <property type="entry name" value="PHD-TYPE DOMAIN-CONTAINING PROTEIN"/>
    <property type="match status" value="1"/>
</dbReference>
<dbReference type="Pfam" id="PF13650">
    <property type="entry name" value="Asp_protease_2"/>
    <property type="match status" value="1"/>
</dbReference>
<dbReference type="Proteomes" id="UP000037510">
    <property type="component" value="Unassembled WGS sequence"/>
</dbReference>
<dbReference type="Pfam" id="PF03564">
    <property type="entry name" value="DUF1759"/>
    <property type="match status" value="2"/>
</dbReference>
<proteinExistence type="predicted"/>
<keyword evidence="3" id="KW-1185">Reference proteome</keyword>
<feature type="region of interest" description="Disordered" evidence="1">
    <location>
        <begin position="246"/>
        <end position="282"/>
    </location>
</feature>
<accession>A0A0L7LLX0</accession>
<gene>
    <name evidence="2" type="ORF">OBRU01_05753</name>
</gene>
<dbReference type="InterPro" id="IPR021109">
    <property type="entry name" value="Peptidase_aspartic_dom_sf"/>
</dbReference>
<comment type="caution">
    <text evidence="2">The sequence shown here is derived from an EMBL/GenBank/DDBJ whole genome shotgun (WGS) entry which is preliminary data.</text>
</comment>
<protein>
    <submittedName>
        <fullName evidence="2">Uncharacterized protein</fullName>
    </submittedName>
</protein>
<dbReference type="PANTHER" id="PTHR47331:SF1">
    <property type="entry name" value="GAG-LIKE PROTEIN"/>
    <property type="match status" value="1"/>
</dbReference>
<dbReference type="InterPro" id="IPR005312">
    <property type="entry name" value="DUF1759"/>
</dbReference>
<name>A0A0L7LLX0_OPEBR</name>
<dbReference type="AlphaFoldDB" id="A0A0L7LLX0"/>
<evidence type="ECO:0000313" key="3">
    <source>
        <dbReference type="Proteomes" id="UP000037510"/>
    </source>
</evidence>
<dbReference type="EMBL" id="JTDY01000620">
    <property type="protein sequence ID" value="KOB76447.1"/>
    <property type="molecule type" value="Genomic_DNA"/>
</dbReference>
<dbReference type="Gene3D" id="2.40.70.10">
    <property type="entry name" value="Acid Proteases"/>
    <property type="match status" value="1"/>
</dbReference>
<reference evidence="2 3" key="1">
    <citation type="journal article" date="2015" name="Genome Biol. Evol.">
        <title>The genome of winter moth (Operophtera brumata) provides a genomic perspective on sexual dimorphism and phenology.</title>
        <authorList>
            <person name="Derks M.F."/>
            <person name="Smit S."/>
            <person name="Salis L."/>
            <person name="Schijlen E."/>
            <person name="Bossers A."/>
            <person name="Mateman C."/>
            <person name="Pijl A.S."/>
            <person name="de Ridder D."/>
            <person name="Groenen M.A."/>
            <person name="Visser M.E."/>
            <person name="Megens H.J."/>
        </authorList>
    </citation>
    <scope>NUCLEOTIDE SEQUENCE [LARGE SCALE GENOMIC DNA]</scope>
    <source>
        <strain evidence="2">WM2013NL</strain>
        <tissue evidence="2">Head and thorax</tissue>
    </source>
</reference>
<dbReference type="STRING" id="104452.A0A0L7LLX0"/>
<evidence type="ECO:0000256" key="1">
    <source>
        <dbReference type="SAM" id="MobiDB-lite"/>
    </source>
</evidence>
<feature type="compositionally biased region" description="Polar residues" evidence="1">
    <location>
        <begin position="255"/>
        <end position="282"/>
    </location>
</feature>
<organism evidence="2 3">
    <name type="scientific">Operophtera brumata</name>
    <name type="common">Winter moth</name>
    <name type="synonym">Phalaena brumata</name>
    <dbReference type="NCBI Taxonomy" id="104452"/>
    <lineage>
        <taxon>Eukaryota</taxon>
        <taxon>Metazoa</taxon>
        <taxon>Ecdysozoa</taxon>
        <taxon>Arthropoda</taxon>
        <taxon>Hexapoda</taxon>
        <taxon>Insecta</taxon>
        <taxon>Pterygota</taxon>
        <taxon>Neoptera</taxon>
        <taxon>Endopterygota</taxon>
        <taxon>Lepidoptera</taxon>
        <taxon>Glossata</taxon>
        <taxon>Ditrysia</taxon>
        <taxon>Geometroidea</taxon>
        <taxon>Geometridae</taxon>
        <taxon>Larentiinae</taxon>
        <taxon>Operophtera</taxon>
    </lineage>
</organism>